<reference evidence="13" key="1">
    <citation type="submission" date="2009-07" db="EMBL/GenBank/DDBJ databases">
        <authorList>
            <person name="Weinstock G."/>
            <person name="Sodergren E."/>
            <person name="Clifton S."/>
            <person name="Fulton L."/>
            <person name="Fulton B."/>
            <person name="Courtney L."/>
            <person name="Fronick C."/>
            <person name="Harrison M."/>
            <person name="Strong C."/>
            <person name="Farmer C."/>
            <person name="Delahaunty K."/>
            <person name="Markovic C."/>
            <person name="Hall O."/>
            <person name="Minx P."/>
            <person name="Tomlinson C."/>
            <person name="Mitreva M."/>
            <person name="Nelson J."/>
            <person name="Hou S."/>
            <person name="Wollam A."/>
            <person name="Pepin K.H."/>
            <person name="Johnson M."/>
            <person name="Bhonagiri V."/>
            <person name="Nash W.E."/>
            <person name="Warren W."/>
            <person name="Chinwalla A."/>
            <person name="Mardis E.R."/>
            <person name="Wilson R.K."/>
        </authorList>
    </citation>
    <scope>NUCLEOTIDE SEQUENCE [LARGE SCALE GENOMIC DNA]</scope>
    <source>
        <strain evidence="13">DSM 14469</strain>
    </source>
</reference>
<dbReference type="EC" id="2.7.1.180" evidence="1 10"/>
<comment type="catalytic activity">
    <reaction evidence="9 10">
        <text>L-threonyl-[protein] + FAD = FMN-L-threonyl-[protein] + AMP + H(+)</text>
        <dbReference type="Rhea" id="RHEA:36847"/>
        <dbReference type="Rhea" id="RHEA-COMP:11060"/>
        <dbReference type="Rhea" id="RHEA-COMP:11061"/>
        <dbReference type="ChEBI" id="CHEBI:15378"/>
        <dbReference type="ChEBI" id="CHEBI:30013"/>
        <dbReference type="ChEBI" id="CHEBI:57692"/>
        <dbReference type="ChEBI" id="CHEBI:74257"/>
        <dbReference type="ChEBI" id="CHEBI:456215"/>
        <dbReference type="EC" id="2.7.1.180"/>
    </reaction>
</comment>
<keyword evidence="4 10" id="KW-0808">Transferase</keyword>
<comment type="caution">
    <text evidence="13">The sequence shown here is derived from an EMBL/GenBank/DDBJ whole genome shotgun (WGS) entry which is preliminary data.</text>
</comment>
<keyword evidence="12" id="KW-0732">Signal</keyword>
<evidence type="ECO:0000256" key="8">
    <source>
        <dbReference type="ARBA" id="ARBA00031306"/>
    </source>
</evidence>
<gene>
    <name evidence="13" type="ORF">BRYFOR_05346</name>
</gene>
<dbReference type="EMBL" id="ACCL02000002">
    <property type="protein sequence ID" value="EET62313.1"/>
    <property type="molecule type" value="Genomic_DNA"/>
</dbReference>
<proteinExistence type="inferred from homology"/>
<feature type="binding site" evidence="11">
    <location>
        <position position="289"/>
    </location>
    <ligand>
        <name>Mg(2+)</name>
        <dbReference type="ChEBI" id="CHEBI:18420"/>
    </ligand>
</feature>
<keyword evidence="3 10" id="KW-0285">Flavoprotein</keyword>
<evidence type="ECO:0000256" key="3">
    <source>
        <dbReference type="ARBA" id="ARBA00022630"/>
    </source>
</evidence>
<dbReference type="OrthoDB" id="9778595at2"/>
<comment type="similarity">
    <text evidence="10">Belongs to the ApbE family.</text>
</comment>
<evidence type="ECO:0000256" key="1">
    <source>
        <dbReference type="ARBA" id="ARBA00011955"/>
    </source>
</evidence>
<keyword evidence="14" id="KW-1185">Reference proteome</keyword>
<organism evidence="13 14">
    <name type="scientific">Marvinbryantia formatexigens DSM 14469</name>
    <dbReference type="NCBI Taxonomy" id="478749"/>
    <lineage>
        <taxon>Bacteria</taxon>
        <taxon>Bacillati</taxon>
        <taxon>Bacillota</taxon>
        <taxon>Clostridia</taxon>
        <taxon>Lachnospirales</taxon>
        <taxon>Lachnospiraceae</taxon>
        <taxon>Marvinbryantia</taxon>
    </lineage>
</organism>
<dbReference type="Proteomes" id="UP000005561">
    <property type="component" value="Unassembled WGS sequence"/>
</dbReference>
<evidence type="ECO:0000256" key="7">
    <source>
        <dbReference type="ARBA" id="ARBA00022842"/>
    </source>
</evidence>
<evidence type="ECO:0000313" key="14">
    <source>
        <dbReference type="Proteomes" id="UP000005561"/>
    </source>
</evidence>
<evidence type="ECO:0000256" key="5">
    <source>
        <dbReference type="ARBA" id="ARBA00022723"/>
    </source>
</evidence>
<dbReference type="PANTHER" id="PTHR30040">
    <property type="entry name" value="THIAMINE BIOSYNTHESIS LIPOPROTEIN APBE"/>
    <property type="match status" value="1"/>
</dbReference>
<evidence type="ECO:0000256" key="11">
    <source>
        <dbReference type="PIRSR" id="PIRSR006268-2"/>
    </source>
</evidence>
<accession>C6L9Q6</accession>
<dbReference type="PANTHER" id="PTHR30040:SF2">
    <property type="entry name" value="FAD:PROTEIN FMN TRANSFERASE"/>
    <property type="match status" value="1"/>
</dbReference>
<evidence type="ECO:0000256" key="2">
    <source>
        <dbReference type="ARBA" id="ARBA00016337"/>
    </source>
</evidence>
<evidence type="ECO:0000313" key="13">
    <source>
        <dbReference type="EMBL" id="EET62313.1"/>
    </source>
</evidence>
<evidence type="ECO:0000256" key="4">
    <source>
        <dbReference type="ARBA" id="ARBA00022679"/>
    </source>
</evidence>
<feature type="chain" id="PRO_5039941741" description="FAD:protein FMN transferase" evidence="12">
    <location>
        <begin position="20"/>
        <end position="329"/>
    </location>
</feature>
<dbReference type="AlphaFoldDB" id="C6L9Q6"/>
<feature type="signal peptide" evidence="12">
    <location>
        <begin position="1"/>
        <end position="19"/>
    </location>
</feature>
<dbReference type="RefSeq" id="WP_006860148.1">
    <property type="nucleotide sequence ID" value="NZ_ACCL02000002.1"/>
</dbReference>
<protein>
    <recommendedName>
        <fullName evidence="2 10">FAD:protein FMN transferase</fullName>
        <ecNumber evidence="1 10">2.7.1.180</ecNumber>
    </recommendedName>
    <alternativeName>
        <fullName evidence="8 10">Flavin transferase</fullName>
    </alternativeName>
</protein>
<evidence type="ECO:0000256" key="12">
    <source>
        <dbReference type="SAM" id="SignalP"/>
    </source>
</evidence>
<sequence>MKGKRILPAVLAAALCPLAGCGAQPEPEQFEQTALYFDTVVTISFYAGENGEELMEHCMDMCAQFEHIFSRTDSESELYAVNHRTENRVEVSDGIAELVTVGLEYYEKSGGKFDITIAPLSDIWDFKSEDAAVPDAEVIAEATAKVDASKVHVEGNTLVFDSPDTMLDLGALAKGYAADALKEYLTGEGVTSGLINLGGNVLTIGSRPDGSEWNIGIQKPFGEYSETASVIKVADKTVVSSGIYERYFEQDGKLYHHILDPDTGYPVESDIEGISIICDSSLTGDALSTTCLALGPEQAEELIRQTEGAEAVIILKNGEVRYTDEGLNE</sequence>
<dbReference type="Pfam" id="PF02424">
    <property type="entry name" value="ApbE"/>
    <property type="match status" value="1"/>
</dbReference>
<evidence type="ECO:0000256" key="10">
    <source>
        <dbReference type="PIRNR" id="PIRNR006268"/>
    </source>
</evidence>
<evidence type="ECO:0000256" key="6">
    <source>
        <dbReference type="ARBA" id="ARBA00022827"/>
    </source>
</evidence>
<feature type="binding site" evidence="11">
    <location>
        <position position="285"/>
    </location>
    <ligand>
        <name>Mg(2+)</name>
        <dbReference type="ChEBI" id="CHEBI:18420"/>
    </ligand>
</feature>
<evidence type="ECO:0000256" key="9">
    <source>
        <dbReference type="ARBA" id="ARBA00048540"/>
    </source>
</evidence>
<keyword evidence="7 10" id="KW-0460">Magnesium</keyword>
<feature type="binding site" evidence="11">
    <location>
        <position position="171"/>
    </location>
    <ligand>
        <name>Mg(2+)</name>
        <dbReference type="ChEBI" id="CHEBI:18420"/>
    </ligand>
</feature>
<dbReference type="GO" id="GO:0016740">
    <property type="term" value="F:transferase activity"/>
    <property type="evidence" value="ECO:0007669"/>
    <property type="project" value="UniProtKB-UniRule"/>
</dbReference>
<dbReference type="GO" id="GO:0046872">
    <property type="term" value="F:metal ion binding"/>
    <property type="evidence" value="ECO:0007669"/>
    <property type="project" value="UniProtKB-UniRule"/>
</dbReference>
<dbReference type="SUPFAM" id="SSF143631">
    <property type="entry name" value="ApbE-like"/>
    <property type="match status" value="1"/>
</dbReference>
<comment type="cofactor">
    <cofactor evidence="11">
        <name>Mg(2+)</name>
        <dbReference type="ChEBI" id="CHEBI:18420"/>
    </cofactor>
    <cofactor evidence="11">
        <name>Mn(2+)</name>
        <dbReference type="ChEBI" id="CHEBI:29035"/>
    </cofactor>
    <text evidence="11">Magnesium. Can also use manganese.</text>
</comment>
<dbReference type="InterPro" id="IPR003374">
    <property type="entry name" value="ApbE-like_sf"/>
</dbReference>
<name>C6L9Q6_9FIRM</name>
<dbReference type="eggNOG" id="COG1477">
    <property type="taxonomic scope" value="Bacteria"/>
</dbReference>
<dbReference type="PIRSF" id="PIRSF006268">
    <property type="entry name" value="ApbE"/>
    <property type="match status" value="1"/>
</dbReference>
<dbReference type="STRING" id="168384.SAMN05660368_03614"/>
<dbReference type="InterPro" id="IPR024932">
    <property type="entry name" value="ApbE"/>
</dbReference>
<keyword evidence="6 10" id="KW-0274">FAD</keyword>
<keyword evidence="5 10" id="KW-0479">Metal-binding</keyword>
<dbReference type="Gene3D" id="3.10.520.10">
    <property type="entry name" value="ApbE-like domains"/>
    <property type="match status" value="1"/>
</dbReference>